<dbReference type="AlphaFoldDB" id="A0A317V7A8"/>
<evidence type="ECO:0000256" key="1">
    <source>
        <dbReference type="ARBA" id="ARBA00004123"/>
    </source>
</evidence>
<dbReference type="PANTHER" id="PTHR31668">
    <property type="entry name" value="GLUCOSE TRANSPORT TRANSCRIPTION REGULATOR RGT1-RELATED-RELATED"/>
    <property type="match status" value="1"/>
</dbReference>
<dbReference type="CDD" id="cd00067">
    <property type="entry name" value="GAL4"/>
    <property type="match status" value="1"/>
</dbReference>
<dbReference type="EMBL" id="MSFK01000043">
    <property type="protein sequence ID" value="PWY68938.1"/>
    <property type="molecule type" value="Genomic_DNA"/>
</dbReference>
<dbReference type="InterPro" id="IPR001138">
    <property type="entry name" value="Zn2Cys6_DnaBD"/>
</dbReference>
<dbReference type="RefSeq" id="XP_025462253.1">
    <property type="nucleotide sequence ID" value="XM_025608681.1"/>
</dbReference>
<comment type="subcellular location">
    <subcellularLocation>
        <location evidence="1">Nucleus</location>
    </subcellularLocation>
</comment>
<keyword evidence="10" id="KW-1185">Reference proteome</keyword>
<dbReference type="GO" id="GO:0009893">
    <property type="term" value="P:positive regulation of metabolic process"/>
    <property type="evidence" value="ECO:0007669"/>
    <property type="project" value="UniProtKB-ARBA"/>
</dbReference>
<evidence type="ECO:0000256" key="5">
    <source>
        <dbReference type="ARBA" id="ARBA00023125"/>
    </source>
</evidence>
<comment type="caution">
    <text evidence="9">The sequence shown here is derived from an EMBL/GenBank/DDBJ whole genome shotgun (WGS) entry which is preliminary data.</text>
</comment>
<dbReference type="GO" id="GO:0003677">
    <property type="term" value="F:DNA binding"/>
    <property type="evidence" value="ECO:0007669"/>
    <property type="project" value="UniProtKB-KW"/>
</dbReference>
<keyword evidence="6" id="KW-0804">Transcription</keyword>
<dbReference type="Proteomes" id="UP000246702">
    <property type="component" value="Unassembled WGS sequence"/>
</dbReference>
<dbReference type="SUPFAM" id="SSF57701">
    <property type="entry name" value="Zn2/Cys6 DNA-binding domain"/>
    <property type="match status" value="1"/>
</dbReference>
<dbReference type="GO" id="GO:0008270">
    <property type="term" value="F:zinc ion binding"/>
    <property type="evidence" value="ECO:0007669"/>
    <property type="project" value="InterPro"/>
</dbReference>
<keyword evidence="7" id="KW-0539">Nucleus</keyword>
<evidence type="ECO:0000313" key="10">
    <source>
        <dbReference type="Proteomes" id="UP000246702"/>
    </source>
</evidence>
<dbReference type="Gene3D" id="4.10.240.10">
    <property type="entry name" value="Zn(2)-C6 fungal-type DNA-binding domain"/>
    <property type="match status" value="1"/>
</dbReference>
<sequence length="530" mass="58971">MRHRLTKRACDECISRKVKCSGAWPCETCQNAPKQVNCTYLKPARRRGPKVRRYNGVPEETVVDTLTGSSVDHGAVRVSSVERGSAPTEDRDCAATTIPMESLASVVRLYQRASYSVWPVVNAEVLLEKLEGGTQDVGTLCLAMALCAATMAQLELAPIAVDDWVVDSAAMASECMRMREANKYREHLDKRSILVSFFLHVYHAKINKRNSAMMFIQEAVSGARLLKLDEGVGDRDTSGVVANEEIMFLLLWVSERGWAMHVGLEPSYSSPLRLPDDISVGNNADVKGLLELARLFATFDGFSSARRNAGGSGQPVMTVDGLAETESVLSMLSFGQGDRPSTRIADYCITKAWMRTIIWQEALSRHLLSSKSYTQLMTFKFPAVVSRDLLKSLQGFTESDLLPLGRDQLLKCFEIANSLADTVLFTSSVSAYPAFQLGPQDFLHALYQKLLPFLEQDPMLKSILHTKTADALVKAPARLLSMEHDHWSIDDEDIDHPVEAHLDSPEQNVDPQWILYEDQFDECIVSEEVD</sequence>
<protein>
    <submittedName>
        <fullName evidence="9">C6 transcription factor</fullName>
    </submittedName>
</protein>
<evidence type="ECO:0000256" key="4">
    <source>
        <dbReference type="ARBA" id="ARBA00023015"/>
    </source>
</evidence>
<dbReference type="CDD" id="cd12148">
    <property type="entry name" value="fungal_TF_MHR"/>
    <property type="match status" value="1"/>
</dbReference>
<dbReference type="GO" id="GO:0000981">
    <property type="term" value="F:DNA-binding transcription factor activity, RNA polymerase II-specific"/>
    <property type="evidence" value="ECO:0007669"/>
    <property type="project" value="InterPro"/>
</dbReference>
<dbReference type="PROSITE" id="PS50048">
    <property type="entry name" value="ZN2_CY6_FUNGAL_2"/>
    <property type="match status" value="1"/>
</dbReference>
<evidence type="ECO:0000259" key="8">
    <source>
        <dbReference type="PROSITE" id="PS50048"/>
    </source>
</evidence>
<dbReference type="SMART" id="SM00066">
    <property type="entry name" value="GAL4"/>
    <property type="match status" value="1"/>
</dbReference>
<keyword evidence="4" id="KW-0805">Transcription regulation</keyword>
<dbReference type="GeneID" id="37110824"/>
<dbReference type="OrthoDB" id="434972at2759"/>
<keyword evidence="5" id="KW-0238">DNA-binding</keyword>
<feature type="domain" description="Zn(2)-C6 fungal-type" evidence="8">
    <location>
        <begin position="9"/>
        <end position="40"/>
    </location>
</feature>
<reference evidence="9 10" key="1">
    <citation type="submission" date="2016-12" db="EMBL/GenBank/DDBJ databases">
        <title>The genomes of Aspergillus section Nigri reveals drivers in fungal speciation.</title>
        <authorList>
            <consortium name="DOE Joint Genome Institute"/>
            <person name="Vesth T.C."/>
            <person name="Nybo J."/>
            <person name="Theobald S."/>
            <person name="Brandl J."/>
            <person name="Frisvad J.C."/>
            <person name="Nielsen K.F."/>
            <person name="Lyhne E.K."/>
            <person name="Kogle M.E."/>
            <person name="Kuo A."/>
            <person name="Riley R."/>
            <person name="Clum A."/>
            <person name="Nolan M."/>
            <person name="Lipzen A."/>
            <person name="Salamov A."/>
            <person name="Henrissat B."/>
            <person name="Wiebenga A."/>
            <person name="De Vries R.P."/>
            <person name="Grigoriev I.V."/>
            <person name="Mortensen U.H."/>
            <person name="Andersen M.R."/>
            <person name="Baker S.E."/>
        </authorList>
    </citation>
    <scope>NUCLEOTIDE SEQUENCE [LARGE SCALE GENOMIC DNA]</scope>
    <source>
        <strain evidence="9 10">CBS 115572</strain>
    </source>
</reference>
<evidence type="ECO:0000256" key="7">
    <source>
        <dbReference type="ARBA" id="ARBA00023242"/>
    </source>
</evidence>
<gene>
    <name evidence="9" type="ORF">BO94DRAFT_478204</name>
</gene>
<dbReference type="PANTHER" id="PTHR31668:SF18">
    <property type="entry name" value="MALTOSE FERMENTATION REGULATORY PROTEIN MAL13-RELATED"/>
    <property type="match status" value="1"/>
</dbReference>
<evidence type="ECO:0000256" key="3">
    <source>
        <dbReference type="ARBA" id="ARBA00022833"/>
    </source>
</evidence>
<keyword evidence="2" id="KW-0479">Metal-binding</keyword>
<dbReference type="InterPro" id="IPR036864">
    <property type="entry name" value="Zn2-C6_fun-type_DNA-bd_sf"/>
</dbReference>
<evidence type="ECO:0000256" key="6">
    <source>
        <dbReference type="ARBA" id="ARBA00023163"/>
    </source>
</evidence>
<evidence type="ECO:0000256" key="2">
    <source>
        <dbReference type="ARBA" id="ARBA00022723"/>
    </source>
</evidence>
<evidence type="ECO:0000313" key="9">
    <source>
        <dbReference type="EMBL" id="PWY68938.1"/>
    </source>
</evidence>
<keyword evidence="3" id="KW-0862">Zinc</keyword>
<accession>A0A317V7A8</accession>
<proteinExistence type="predicted"/>
<dbReference type="InterPro" id="IPR050797">
    <property type="entry name" value="Carb_Metab_Trans_Reg"/>
</dbReference>
<dbReference type="GO" id="GO:0005634">
    <property type="term" value="C:nucleus"/>
    <property type="evidence" value="ECO:0007669"/>
    <property type="project" value="UniProtKB-SubCell"/>
</dbReference>
<dbReference type="Pfam" id="PF00172">
    <property type="entry name" value="Zn_clus"/>
    <property type="match status" value="1"/>
</dbReference>
<organism evidence="9 10">
    <name type="scientific">Aspergillus sclerotioniger CBS 115572</name>
    <dbReference type="NCBI Taxonomy" id="1450535"/>
    <lineage>
        <taxon>Eukaryota</taxon>
        <taxon>Fungi</taxon>
        <taxon>Dikarya</taxon>
        <taxon>Ascomycota</taxon>
        <taxon>Pezizomycotina</taxon>
        <taxon>Eurotiomycetes</taxon>
        <taxon>Eurotiomycetidae</taxon>
        <taxon>Eurotiales</taxon>
        <taxon>Aspergillaceae</taxon>
        <taxon>Aspergillus</taxon>
        <taxon>Aspergillus subgen. Circumdati</taxon>
    </lineage>
</organism>
<name>A0A317V7A8_9EURO</name>